<evidence type="ECO:0000256" key="2">
    <source>
        <dbReference type="RuleBase" id="RU362097"/>
    </source>
</evidence>
<keyword evidence="2" id="KW-1134">Transmembrane beta strand</keyword>
<proteinExistence type="inferred from homology"/>
<dbReference type="RefSeq" id="WP_330928664.1">
    <property type="nucleotide sequence ID" value="NZ_CP119075.1"/>
</dbReference>
<dbReference type="GO" id="GO:0005886">
    <property type="term" value="C:plasma membrane"/>
    <property type="evidence" value="ECO:0007669"/>
    <property type="project" value="UniProtKB-SubCell"/>
</dbReference>
<dbReference type="Gene3D" id="2.20.200.10">
    <property type="entry name" value="Outer membrane efflux proteins (OEP)"/>
    <property type="match status" value="1"/>
</dbReference>
<dbReference type="Pfam" id="PF02321">
    <property type="entry name" value="OEP"/>
    <property type="match status" value="2"/>
</dbReference>
<comment type="subcellular location">
    <subcellularLocation>
        <location evidence="2">Cell membrane</location>
        <topology evidence="2">Lipid-anchor</topology>
    </subcellularLocation>
</comment>
<dbReference type="PANTHER" id="PTHR30203:SF32">
    <property type="entry name" value="CATION EFFLUX SYSTEM PROTEIN CUSC"/>
    <property type="match status" value="1"/>
</dbReference>
<sequence length="461" mass="49061">MLKSITPFLATALLTGCSLAPRYEQPIAPVAATYPTGSDRVDGPSIDTLTWSEFFGDARLRAVIQLALDHNTDLQVAALRVERVRALYNIQRTALIPTLNATGDAVRQRTPGDLNSTGAPVTTSSYQVGLEIPSYELDFFGRVASLRDQVLQQYLASEEAARSARISLVSAVARQYLAALALDEQFALARQTFASADRAYDLNRQSFEAGVASELDLATAEAQREAVRATLAAIEAQRDQAHNALTLLVGTTLPTDLPPGGSLATQNLIADLPVGLPADLLTHRPDILAAEHVLQAANANIGVARAAFFPSIKLTASGGTASADLSGLFESGSGAWRFAPSITVPIFAAGANKARLEVAEIETRIEVANYQRAIQTAFREVADTLAVRRSIAVQIAAQSARVAAAQRRFDLSTQRFDAGVDSYLTVLLAQQELFGAQQALIQARLTESTNLTALYAALGGG</sequence>
<reference evidence="3" key="1">
    <citation type="submission" date="2023-03" db="EMBL/GenBank/DDBJ databases">
        <title>Lomoglobus Profundus gen. nov., sp. nov., a novel member of the phylum Verrucomicrobia, isolated from deep-marine sediment of South China Sea.</title>
        <authorList>
            <person name="Ahmad T."/>
            <person name="Ishaq S.E."/>
            <person name="Wang F."/>
        </authorList>
    </citation>
    <scope>NUCLEOTIDE SEQUENCE</scope>
    <source>
        <strain evidence="3">LMO-M01</strain>
    </source>
</reference>
<dbReference type="AlphaFoldDB" id="A0AAE9ZSD7"/>
<dbReference type="KEGG" id="slom:PXH66_13320"/>
<dbReference type="Proteomes" id="UP001218638">
    <property type="component" value="Chromosome"/>
</dbReference>
<gene>
    <name evidence="3" type="ORF">PXH66_13320</name>
</gene>
<evidence type="ECO:0000313" key="4">
    <source>
        <dbReference type="Proteomes" id="UP001218638"/>
    </source>
</evidence>
<evidence type="ECO:0000313" key="3">
    <source>
        <dbReference type="EMBL" id="WED63312.1"/>
    </source>
</evidence>
<name>A0AAE9ZSD7_9BACT</name>
<dbReference type="InterPro" id="IPR003423">
    <property type="entry name" value="OMP_efflux"/>
</dbReference>
<organism evidence="3 4">
    <name type="scientific">Synoicihabitans lomoniglobus</name>
    <dbReference type="NCBI Taxonomy" id="2909285"/>
    <lineage>
        <taxon>Bacteria</taxon>
        <taxon>Pseudomonadati</taxon>
        <taxon>Verrucomicrobiota</taxon>
        <taxon>Opitutia</taxon>
        <taxon>Opitutales</taxon>
        <taxon>Opitutaceae</taxon>
        <taxon>Synoicihabitans</taxon>
    </lineage>
</organism>
<protein>
    <submittedName>
        <fullName evidence="3">Efflux transporter outer membrane subunit</fullName>
    </submittedName>
</protein>
<dbReference type="GO" id="GO:0015562">
    <property type="term" value="F:efflux transmembrane transporter activity"/>
    <property type="evidence" value="ECO:0007669"/>
    <property type="project" value="InterPro"/>
</dbReference>
<evidence type="ECO:0000256" key="1">
    <source>
        <dbReference type="ARBA" id="ARBA00007613"/>
    </source>
</evidence>
<keyword evidence="2" id="KW-0472">Membrane</keyword>
<dbReference type="EMBL" id="CP119075">
    <property type="protein sequence ID" value="WED63312.1"/>
    <property type="molecule type" value="Genomic_DNA"/>
</dbReference>
<dbReference type="SUPFAM" id="SSF56954">
    <property type="entry name" value="Outer membrane efflux proteins (OEP)"/>
    <property type="match status" value="1"/>
</dbReference>
<dbReference type="Gene3D" id="1.20.1600.10">
    <property type="entry name" value="Outer membrane efflux proteins (OEP)"/>
    <property type="match status" value="1"/>
</dbReference>
<keyword evidence="2" id="KW-0564">Palmitate</keyword>
<dbReference type="PANTHER" id="PTHR30203">
    <property type="entry name" value="OUTER MEMBRANE CATION EFFLUX PROTEIN"/>
    <property type="match status" value="1"/>
</dbReference>
<keyword evidence="4" id="KW-1185">Reference proteome</keyword>
<accession>A0AAE9ZSD7</accession>
<keyword evidence="2" id="KW-0812">Transmembrane</keyword>
<dbReference type="PROSITE" id="PS51257">
    <property type="entry name" value="PROKAR_LIPOPROTEIN"/>
    <property type="match status" value="1"/>
</dbReference>
<dbReference type="InterPro" id="IPR010131">
    <property type="entry name" value="MdtP/NodT-like"/>
</dbReference>
<dbReference type="NCBIfam" id="TIGR01845">
    <property type="entry name" value="outer_NodT"/>
    <property type="match status" value="1"/>
</dbReference>
<comment type="similarity">
    <text evidence="1 2">Belongs to the outer membrane factor (OMF) (TC 1.B.17) family.</text>
</comment>
<keyword evidence="2" id="KW-0449">Lipoprotein</keyword>